<evidence type="ECO:0000313" key="2">
    <source>
        <dbReference type="RefSeq" id="XP_045143914.1"/>
    </source>
</evidence>
<reference evidence="2" key="1">
    <citation type="submission" date="2025-08" db="UniProtKB">
        <authorList>
            <consortium name="RefSeq"/>
        </authorList>
    </citation>
    <scope>IDENTIFICATION</scope>
</reference>
<proteinExistence type="predicted"/>
<organism evidence="1 2">
    <name type="scientific">Echinops telfairi</name>
    <name type="common">Lesser hedgehog tenrec</name>
    <dbReference type="NCBI Taxonomy" id="9371"/>
    <lineage>
        <taxon>Eukaryota</taxon>
        <taxon>Metazoa</taxon>
        <taxon>Chordata</taxon>
        <taxon>Craniata</taxon>
        <taxon>Vertebrata</taxon>
        <taxon>Euteleostomi</taxon>
        <taxon>Mammalia</taxon>
        <taxon>Eutheria</taxon>
        <taxon>Afrotheria</taxon>
        <taxon>Tenrecidae</taxon>
        <taxon>Tenrecinae</taxon>
        <taxon>Echinops</taxon>
    </lineage>
</organism>
<sequence>MTRTMEREFEKLDMQNYWQQLYSEIQKESPDYPHRVAKFPENRNRNRYRNVSPYDHSRVKLQDTENDYINASFVVMEEAHRRYILTQGPLPNTRSHFWLMVWQQGTEAIVMLSRLVEQGKEKCVRYWPAKGGPQMLFRETGLSVELLTEEVKPHYTEHRLRLRSLGSGQSRAIAHFHYTTWPDFGVPESPASLLHFLSQVRVSGSLKGEHGPPVVHCSAGVGRSGTFSFIDICLILMAQGHDITIKQVLLKMRKYRRGLIQTPEQLRFSYRAIIEGAQFTKGDWNTEKRWRELSKENVSPAFDRSPTTIKTETYNSNKTGLEEGKGTRLSSESQAPGKERRERVLRERVLEDRQANTAQRVPRMEQRLNETQQMRKTQLYWQHVFTKIGVGSVLVVGILVGWTLFFQQNAL</sequence>
<evidence type="ECO:0000313" key="1">
    <source>
        <dbReference type="Proteomes" id="UP000694863"/>
    </source>
</evidence>
<name>A0AC55CWP2_ECHTE</name>
<dbReference type="RefSeq" id="XP_045143914.1">
    <property type="nucleotide sequence ID" value="XM_045287979.1"/>
</dbReference>
<accession>A0AC55CWP2</accession>
<dbReference type="Proteomes" id="UP000694863">
    <property type="component" value="Unplaced"/>
</dbReference>
<keyword evidence="1" id="KW-1185">Reference proteome</keyword>
<protein>
    <submittedName>
        <fullName evidence="2">Tyrosine-protein phosphatase non-receptor type 2-like</fullName>
    </submittedName>
</protein>
<gene>
    <name evidence="2" type="primary">LOC101640728</name>
</gene>